<dbReference type="InterPro" id="IPR006963">
    <property type="entry name" value="Mopterin_OxRdtase_4Fe-4S_dom"/>
</dbReference>
<dbReference type="PANTHER" id="PTHR43105:SF10">
    <property type="entry name" value="NADH-QUINONE OXIDOREDUCTASE SUBUNIT G"/>
    <property type="match status" value="1"/>
</dbReference>
<keyword evidence="5" id="KW-0411">Iron-sulfur</keyword>
<dbReference type="Gene3D" id="2.40.40.20">
    <property type="match status" value="1"/>
</dbReference>
<dbReference type="RefSeq" id="WP_061579247.1">
    <property type="nucleotide sequence ID" value="NZ_AP025623.1"/>
</dbReference>
<dbReference type="AlphaFoldDB" id="A0A150LW54"/>
<evidence type="ECO:0000256" key="4">
    <source>
        <dbReference type="ARBA" id="ARBA00023004"/>
    </source>
</evidence>
<evidence type="ECO:0000256" key="1">
    <source>
        <dbReference type="ARBA" id="ARBA00001942"/>
    </source>
</evidence>
<dbReference type="PATRIC" id="fig|81408.3.peg.3044"/>
<name>A0A150LW54_9BACL</name>
<dbReference type="GO" id="GO:0022904">
    <property type="term" value="P:respiratory electron transport chain"/>
    <property type="evidence" value="ECO:0007669"/>
    <property type="project" value="TreeGrafter"/>
</dbReference>
<dbReference type="CDD" id="cd02754">
    <property type="entry name" value="MopB_Nitrate-R-NapA-like"/>
    <property type="match status" value="1"/>
</dbReference>
<dbReference type="PROSITE" id="PS51669">
    <property type="entry name" value="4FE4S_MOW_BIS_MGD"/>
    <property type="match status" value="1"/>
</dbReference>
<comment type="caution">
    <text evidence="7">The sequence shown here is derived from an EMBL/GenBank/DDBJ whole genome shotgun (WGS) entry which is preliminary data.</text>
</comment>
<dbReference type="CDD" id="cd00508">
    <property type="entry name" value="MopB_CT_Fdh-Nap-like"/>
    <property type="match status" value="1"/>
</dbReference>
<dbReference type="InterPro" id="IPR006655">
    <property type="entry name" value="Mopterin_OxRdtase_prok_CS"/>
</dbReference>
<keyword evidence="2" id="KW-0004">4Fe-4S</keyword>
<dbReference type="InterPro" id="IPR006657">
    <property type="entry name" value="MoPterin_dinucl-bd_dom"/>
</dbReference>
<keyword evidence="7" id="KW-0560">Oxidoreductase</keyword>
<dbReference type="PROSITE" id="PS00490">
    <property type="entry name" value="MOLYBDOPTERIN_PROK_2"/>
    <property type="match status" value="1"/>
</dbReference>
<organism evidence="7 8">
    <name type="scientific">Saccharococcus caldoxylosilyticus</name>
    <dbReference type="NCBI Taxonomy" id="81408"/>
    <lineage>
        <taxon>Bacteria</taxon>
        <taxon>Bacillati</taxon>
        <taxon>Bacillota</taxon>
        <taxon>Bacilli</taxon>
        <taxon>Bacillales</taxon>
        <taxon>Anoxybacillaceae</taxon>
        <taxon>Saccharococcus</taxon>
    </lineage>
</organism>
<dbReference type="Pfam" id="PF01568">
    <property type="entry name" value="Molydop_binding"/>
    <property type="match status" value="1"/>
</dbReference>
<dbReference type="Gene3D" id="3.40.50.740">
    <property type="match status" value="1"/>
</dbReference>
<gene>
    <name evidence="7" type="ORF">B4119_1932</name>
</gene>
<dbReference type="GO" id="GO:0016020">
    <property type="term" value="C:membrane"/>
    <property type="evidence" value="ECO:0007669"/>
    <property type="project" value="TreeGrafter"/>
</dbReference>
<comment type="cofactor">
    <cofactor evidence="1">
        <name>Mo-bis(molybdopterin guanine dinucleotide)</name>
        <dbReference type="ChEBI" id="CHEBI:60539"/>
    </cofactor>
</comment>
<dbReference type="GeneID" id="301194674"/>
<dbReference type="GO" id="GO:0046872">
    <property type="term" value="F:metal ion binding"/>
    <property type="evidence" value="ECO:0007669"/>
    <property type="project" value="UniProtKB-KW"/>
</dbReference>
<dbReference type="PANTHER" id="PTHR43105">
    <property type="entry name" value="RESPIRATORY NITRATE REDUCTASE"/>
    <property type="match status" value="1"/>
</dbReference>
<evidence type="ECO:0000256" key="2">
    <source>
        <dbReference type="ARBA" id="ARBA00022485"/>
    </source>
</evidence>
<dbReference type="GO" id="GO:0003954">
    <property type="term" value="F:NADH dehydrogenase activity"/>
    <property type="evidence" value="ECO:0007669"/>
    <property type="project" value="TreeGrafter"/>
</dbReference>
<protein>
    <submittedName>
        <fullName evidence="7">Assimilatory nitrate reductase large subunit</fullName>
        <ecNumber evidence="7">1.7.99.4</ecNumber>
    </submittedName>
</protein>
<dbReference type="GO" id="GO:0051539">
    <property type="term" value="F:4 iron, 4 sulfur cluster binding"/>
    <property type="evidence" value="ECO:0007669"/>
    <property type="project" value="UniProtKB-KW"/>
</dbReference>
<dbReference type="SMART" id="SM00926">
    <property type="entry name" value="Molybdop_Fe4S4"/>
    <property type="match status" value="1"/>
</dbReference>
<dbReference type="InterPro" id="IPR006656">
    <property type="entry name" value="Mopterin_OxRdtase"/>
</dbReference>
<sequence>MTKDLLNYFRAKEQDNTSEMLFDTQCPFCSVQCTMRLVEERIIERNRYKVIAKDNPTSRGRLCIKGLYAHQHALHPERLLYPLRKVNGQFVRISWEEALHIIKENFVSIQKEDGYDALGVYGGGSLTNEEAYLLGKFARVALRTKHIDYNGRFCMSAAAAAMNDAFGLDRGFTNKLSELPLVRTIILAGANVAECQPTIMPYFQEAKKNGAFFIVIDPRETKTAELADLHLKIKPGTDAAFVNGFLKVLFEEGYVDETFVKKRTEGFTELKAHIDRIDLEEIARITEIPAEMIRLAARQYGSAPTGMVFTARGVEQQTNGYMTVRNWLNVVLVTGKIGKIGCGYGAITGQGNGQGGREHGQKADQLPGYRHIENPEHRRYIASVWGISADELPSKGVSAYEMMQKIDAGEITGLFVMGSNPVVSSPNAQFVKNALQKLKFLVVVDLFLSETAELADLVLPTSSYLEDEGTMTNFEGRVTWRPALRKRPGEVKHDWEILCGIAEVLGRGEYFRYSSAEEIFAELRLASRGGKADYYGITYERLRKERVYWPCPSVDHPGTGRLFEQSFAHPDGKARLAVVDNEYEKEEATEQYPLYVTTGRVLTHYLSGTQTRRSPALASRQIEAFMEIHPNTAKKYKIEPNTLVKIETMRGSAVLRSKYSDRIREDTIFVPFHWSGMQNINHITDDRLDPHCKMPGFKRCVARISPVVDLQKN</sequence>
<dbReference type="Gene3D" id="3.40.228.10">
    <property type="entry name" value="Dimethylsulfoxide Reductase, domain 2"/>
    <property type="match status" value="1"/>
</dbReference>
<evidence type="ECO:0000259" key="6">
    <source>
        <dbReference type="PROSITE" id="PS51669"/>
    </source>
</evidence>
<dbReference type="EMBL" id="LQYS01000032">
    <property type="protein sequence ID" value="KYD16518.1"/>
    <property type="molecule type" value="Genomic_DNA"/>
</dbReference>
<dbReference type="SUPFAM" id="SSF50692">
    <property type="entry name" value="ADC-like"/>
    <property type="match status" value="1"/>
</dbReference>
<dbReference type="STRING" id="81408.B4119_1932"/>
<dbReference type="NCBIfam" id="NF047855">
    <property type="entry name" value="AssmNtatRedNasC"/>
    <property type="match status" value="1"/>
</dbReference>
<dbReference type="Proteomes" id="UP000075455">
    <property type="component" value="Unassembled WGS sequence"/>
</dbReference>
<dbReference type="Pfam" id="PF04879">
    <property type="entry name" value="Molybdop_Fe4S4"/>
    <property type="match status" value="1"/>
</dbReference>
<evidence type="ECO:0000313" key="8">
    <source>
        <dbReference type="Proteomes" id="UP000075455"/>
    </source>
</evidence>
<dbReference type="InterPro" id="IPR050123">
    <property type="entry name" value="Prok_molybdopt-oxidoreductase"/>
</dbReference>
<dbReference type="EC" id="1.7.99.4" evidence="7"/>
<dbReference type="InterPro" id="IPR009010">
    <property type="entry name" value="Asp_de-COase-like_dom_sf"/>
</dbReference>
<evidence type="ECO:0000313" key="7">
    <source>
        <dbReference type="EMBL" id="KYD16518.1"/>
    </source>
</evidence>
<dbReference type="SUPFAM" id="SSF53706">
    <property type="entry name" value="Formate dehydrogenase/DMSO reductase, domains 1-3"/>
    <property type="match status" value="1"/>
</dbReference>
<reference evidence="7 8" key="1">
    <citation type="submission" date="2016-01" db="EMBL/GenBank/DDBJ databases">
        <title>Draft Genome Sequences of Seven Thermophilic Sporeformers Isolated from Foods.</title>
        <authorList>
            <person name="Berendsen E.M."/>
            <person name="Wells-Bennik M.H."/>
            <person name="Krawcyk A.O."/>
            <person name="De Jong A."/>
            <person name="Holsappel S."/>
            <person name="Eijlander R.T."/>
            <person name="Kuipers O.P."/>
        </authorList>
    </citation>
    <scope>NUCLEOTIDE SEQUENCE [LARGE SCALE GENOMIC DNA]</scope>
    <source>
        <strain evidence="7 8">B4119</strain>
    </source>
</reference>
<evidence type="ECO:0000256" key="3">
    <source>
        <dbReference type="ARBA" id="ARBA00022723"/>
    </source>
</evidence>
<feature type="domain" description="4Fe-4S Mo/W bis-MGD-type" evidence="6">
    <location>
        <begin position="19"/>
        <end position="77"/>
    </location>
</feature>
<dbReference type="Gene3D" id="2.20.25.90">
    <property type="entry name" value="ADC-like domains"/>
    <property type="match status" value="1"/>
</dbReference>
<dbReference type="Pfam" id="PF00384">
    <property type="entry name" value="Molybdopterin"/>
    <property type="match status" value="1"/>
</dbReference>
<keyword evidence="3" id="KW-0479">Metal-binding</keyword>
<proteinExistence type="predicted"/>
<evidence type="ECO:0000256" key="5">
    <source>
        <dbReference type="ARBA" id="ARBA00023014"/>
    </source>
</evidence>
<dbReference type="GO" id="GO:0043546">
    <property type="term" value="F:molybdopterin cofactor binding"/>
    <property type="evidence" value="ECO:0007669"/>
    <property type="project" value="InterPro"/>
</dbReference>
<accession>A0A150LW54</accession>
<keyword evidence="4" id="KW-0408">Iron</keyword>